<evidence type="ECO:0000256" key="6">
    <source>
        <dbReference type="SAM" id="Phobius"/>
    </source>
</evidence>
<keyword evidence="4 6" id="KW-0472">Membrane</keyword>
<dbReference type="InterPro" id="IPR011701">
    <property type="entry name" value="MFS"/>
</dbReference>
<dbReference type="Pfam" id="PF07690">
    <property type="entry name" value="MFS_1"/>
    <property type="match status" value="1"/>
</dbReference>
<comment type="subcellular location">
    <subcellularLocation>
        <location evidence="1">Membrane</location>
        <topology evidence="1">Multi-pass membrane protein</topology>
    </subcellularLocation>
</comment>
<feature type="transmembrane region" description="Helical" evidence="6">
    <location>
        <begin position="69"/>
        <end position="86"/>
    </location>
</feature>
<accession>A0A6H9YE56</accession>
<evidence type="ECO:0000313" key="7">
    <source>
        <dbReference type="EMBL" id="KAB2342645.1"/>
    </source>
</evidence>
<proteinExistence type="predicted"/>
<evidence type="ECO:0000313" key="8">
    <source>
        <dbReference type="Proteomes" id="UP000468735"/>
    </source>
</evidence>
<keyword evidence="8" id="KW-1185">Reference proteome</keyword>
<dbReference type="GO" id="GO:0016020">
    <property type="term" value="C:membrane"/>
    <property type="evidence" value="ECO:0007669"/>
    <property type="project" value="UniProtKB-SubCell"/>
</dbReference>
<feature type="transmembrane region" description="Helical" evidence="6">
    <location>
        <begin position="92"/>
        <end position="111"/>
    </location>
</feature>
<evidence type="ECO:0000256" key="5">
    <source>
        <dbReference type="SAM" id="MobiDB-lite"/>
    </source>
</evidence>
<feature type="transmembrane region" description="Helical" evidence="6">
    <location>
        <begin position="132"/>
        <end position="153"/>
    </location>
</feature>
<organism evidence="7 8">
    <name type="scientific">Actinomadura rudentiformis</name>
    <dbReference type="NCBI Taxonomy" id="359158"/>
    <lineage>
        <taxon>Bacteria</taxon>
        <taxon>Bacillati</taxon>
        <taxon>Actinomycetota</taxon>
        <taxon>Actinomycetes</taxon>
        <taxon>Streptosporangiales</taxon>
        <taxon>Thermomonosporaceae</taxon>
        <taxon>Actinomadura</taxon>
    </lineage>
</organism>
<feature type="transmembrane region" description="Helical" evidence="6">
    <location>
        <begin position="38"/>
        <end position="57"/>
    </location>
</feature>
<evidence type="ECO:0000256" key="1">
    <source>
        <dbReference type="ARBA" id="ARBA00004141"/>
    </source>
</evidence>
<feature type="transmembrane region" description="Helical" evidence="6">
    <location>
        <begin position="199"/>
        <end position="222"/>
    </location>
</feature>
<dbReference type="PANTHER" id="PTHR23514">
    <property type="entry name" value="BYPASS OF STOP CODON PROTEIN 6"/>
    <property type="match status" value="1"/>
</dbReference>
<keyword evidence="2 6" id="KW-0812">Transmembrane</keyword>
<gene>
    <name evidence="7" type="ORF">F8566_36995</name>
</gene>
<feature type="region of interest" description="Disordered" evidence="5">
    <location>
        <begin position="381"/>
        <end position="407"/>
    </location>
</feature>
<protein>
    <submittedName>
        <fullName evidence="7">MFS transporter</fullName>
    </submittedName>
</protein>
<feature type="transmembrane region" description="Helical" evidence="6">
    <location>
        <begin position="264"/>
        <end position="283"/>
    </location>
</feature>
<comment type="caution">
    <text evidence="7">The sequence shown here is derived from an EMBL/GenBank/DDBJ whole genome shotgun (WGS) entry which is preliminary data.</text>
</comment>
<keyword evidence="3 6" id="KW-1133">Transmembrane helix</keyword>
<evidence type="ECO:0000256" key="4">
    <source>
        <dbReference type="ARBA" id="ARBA00023136"/>
    </source>
</evidence>
<dbReference type="CDD" id="cd17393">
    <property type="entry name" value="MFS_MosC_like"/>
    <property type="match status" value="1"/>
</dbReference>
<feature type="compositionally biased region" description="Basic and acidic residues" evidence="5">
    <location>
        <begin position="392"/>
        <end position="407"/>
    </location>
</feature>
<feature type="transmembrane region" description="Helical" evidence="6">
    <location>
        <begin position="322"/>
        <end position="343"/>
    </location>
</feature>
<dbReference type="SUPFAM" id="SSF103473">
    <property type="entry name" value="MFS general substrate transporter"/>
    <property type="match status" value="1"/>
</dbReference>
<feature type="transmembrane region" description="Helical" evidence="6">
    <location>
        <begin position="289"/>
        <end position="310"/>
    </location>
</feature>
<dbReference type="Gene3D" id="1.20.1250.20">
    <property type="entry name" value="MFS general substrate transporter like domains"/>
    <property type="match status" value="2"/>
</dbReference>
<dbReference type="PANTHER" id="PTHR23514:SF13">
    <property type="entry name" value="INNER MEMBRANE PROTEIN YBJJ"/>
    <property type="match status" value="1"/>
</dbReference>
<name>A0A6H9YE56_9ACTN</name>
<dbReference type="OrthoDB" id="151222at2"/>
<dbReference type="GO" id="GO:0022857">
    <property type="term" value="F:transmembrane transporter activity"/>
    <property type="evidence" value="ECO:0007669"/>
    <property type="project" value="InterPro"/>
</dbReference>
<dbReference type="InterPro" id="IPR036259">
    <property type="entry name" value="MFS_trans_sf"/>
</dbReference>
<dbReference type="AlphaFoldDB" id="A0A6H9YE56"/>
<dbReference type="Proteomes" id="UP000468735">
    <property type="component" value="Unassembled WGS sequence"/>
</dbReference>
<feature type="transmembrane region" description="Helical" evidence="6">
    <location>
        <begin position="159"/>
        <end position="178"/>
    </location>
</feature>
<feature type="transmembrane region" description="Helical" evidence="6">
    <location>
        <begin position="349"/>
        <end position="370"/>
    </location>
</feature>
<reference evidence="7 8" key="1">
    <citation type="submission" date="2019-09" db="EMBL/GenBank/DDBJ databases">
        <title>Actinomadura physcomitrii sp. nov., a novel actinomycete isolated from moss [Physcomitrium sphaericum (Ludw) Fuernr].</title>
        <authorList>
            <person name="Zhuang X."/>
            <person name="Liu C."/>
        </authorList>
    </citation>
    <scope>NUCLEOTIDE SEQUENCE [LARGE SCALE GENOMIC DNA]</scope>
    <source>
        <strain evidence="7 8">HMC1</strain>
    </source>
</reference>
<dbReference type="RefSeq" id="WP_151566664.1">
    <property type="nucleotide sequence ID" value="NZ_WBMT01000021.1"/>
</dbReference>
<dbReference type="EMBL" id="WBMT01000021">
    <property type="protein sequence ID" value="KAB2342645.1"/>
    <property type="molecule type" value="Genomic_DNA"/>
</dbReference>
<sequence length="407" mass="40841">MSHQRAITLVFAVHGAVAGSFATRIPWIQDQLGLSPGVLGVALLCPAIGAIIGMPMASRLAHRIGERPAIQLLLAMWCGQLALPALAPASVWLFGAMVLFGVTAGMSDVVMNAHAVGLERHLGRSIMTGLHGMWCVGSLAGAGAGMVAAQLGVDARAHFGAVALVLLSVGLVSGRSLFTGRAGAAAPAPRRFVLPSKAIAGIGVVGFCGTFAEGATADWAAVYLTRVTDAGPGVAAASYTIFMLTMASARLVADRFVRRFGPVAVVRCGGSVAATGGVLVVIARTPALGIAGFALLGLGVAAIVPLVFAAAGNAGRTPAEGVAGVATITYLSVLAAPAVTGWTADATSYPVAFAMITGVLVVMTLLAGVLKVRDELPAPAGGFPAPTSAPRGMEEQAQEEHASPASA</sequence>
<evidence type="ECO:0000256" key="3">
    <source>
        <dbReference type="ARBA" id="ARBA00022989"/>
    </source>
</evidence>
<evidence type="ECO:0000256" key="2">
    <source>
        <dbReference type="ARBA" id="ARBA00022692"/>
    </source>
</evidence>
<dbReference type="InterPro" id="IPR051788">
    <property type="entry name" value="MFS_Transporter"/>
</dbReference>
<feature type="transmembrane region" description="Helical" evidence="6">
    <location>
        <begin position="234"/>
        <end position="252"/>
    </location>
</feature>